<gene>
    <name evidence="8" type="ORF">A3B74_01690</name>
</gene>
<evidence type="ECO:0000313" key="8">
    <source>
        <dbReference type="EMBL" id="OGY79738.1"/>
    </source>
</evidence>
<dbReference type="Proteomes" id="UP000177165">
    <property type="component" value="Unassembled WGS sequence"/>
</dbReference>
<keyword evidence="5" id="KW-0676">Redox-active center</keyword>
<comment type="similarity">
    <text evidence="1">Belongs to the thioredoxin family. DsbA subfamily.</text>
</comment>
<comment type="caution">
    <text evidence="8">The sequence shown here is derived from an EMBL/GenBank/DDBJ whole genome shotgun (WGS) entry which is preliminary data.</text>
</comment>
<evidence type="ECO:0000256" key="6">
    <source>
        <dbReference type="SAM" id="Phobius"/>
    </source>
</evidence>
<dbReference type="EMBL" id="MHKB01000007">
    <property type="protein sequence ID" value="OGY79738.1"/>
    <property type="molecule type" value="Genomic_DNA"/>
</dbReference>
<keyword evidence="3" id="KW-0560">Oxidoreductase</keyword>
<keyword evidence="2" id="KW-0732">Signal</keyword>
<feature type="domain" description="Thioredoxin" evidence="7">
    <location>
        <begin position="54"/>
        <end position="265"/>
    </location>
</feature>
<sequence>MSETTSGGEFGNMPPKMSFLFGLTVGIAVIASIGFVLVLKRGEASQGTVSEKNTNTTALAPTVAQPSPTVVEDTIPIPSGSGDIQMNAISKDEHIRGNVNAQVSVVEYSDLECPYCKRIHPTLKQVLTTYGDKVNWVYRHFPLDSLHSKARKEAEATECAAELGGNDVFWAYVDKIYEITPSNDGLDPAQLPTIAEGLGLDKKKFEECLNSGKYAQKIADYLADATKAGGQGTPYSVIVAGDQKIPISGAVPFAQFQSTLDTLVK</sequence>
<evidence type="ECO:0000256" key="1">
    <source>
        <dbReference type="ARBA" id="ARBA00005791"/>
    </source>
</evidence>
<keyword evidence="6" id="KW-0472">Membrane</keyword>
<keyword evidence="6" id="KW-0812">Transmembrane</keyword>
<reference evidence="8 9" key="1">
    <citation type="journal article" date="2016" name="Nat. Commun.">
        <title>Thousands of microbial genomes shed light on interconnected biogeochemical processes in an aquifer system.</title>
        <authorList>
            <person name="Anantharaman K."/>
            <person name="Brown C.T."/>
            <person name="Hug L.A."/>
            <person name="Sharon I."/>
            <person name="Castelle C.J."/>
            <person name="Probst A.J."/>
            <person name="Thomas B.C."/>
            <person name="Singh A."/>
            <person name="Wilkins M.J."/>
            <person name="Karaoz U."/>
            <person name="Brodie E.L."/>
            <person name="Williams K.H."/>
            <person name="Hubbard S.S."/>
            <person name="Banfield J.F."/>
        </authorList>
    </citation>
    <scope>NUCLEOTIDE SEQUENCE [LARGE SCALE GENOMIC DNA]</scope>
</reference>
<keyword evidence="6" id="KW-1133">Transmembrane helix</keyword>
<dbReference type="InterPro" id="IPR036249">
    <property type="entry name" value="Thioredoxin-like_sf"/>
</dbReference>
<evidence type="ECO:0000259" key="7">
    <source>
        <dbReference type="PROSITE" id="PS51352"/>
    </source>
</evidence>
<evidence type="ECO:0000256" key="2">
    <source>
        <dbReference type="ARBA" id="ARBA00022729"/>
    </source>
</evidence>
<dbReference type="InterPro" id="IPR012336">
    <property type="entry name" value="Thioredoxin-like_fold"/>
</dbReference>
<protein>
    <recommendedName>
        <fullName evidence="7">Thioredoxin domain-containing protein</fullName>
    </recommendedName>
</protein>
<dbReference type="InterPro" id="IPR013766">
    <property type="entry name" value="Thioredoxin_domain"/>
</dbReference>
<dbReference type="PROSITE" id="PS51352">
    <property type="entry name" value="THIOREDOXIN_2"/>
    <property type="match status" value="1"/>
</dbReference>
<dbReference type="STRING" id="1798540.A3B74_01690"/>
<keyword evidence="4" id="KW-1015">Disulfide bond</keyword>
<feature type="transmembrane region" description="Helical" evidence="6">
    <location>
        <begin position="20"/>
        <end position="39"/>
    </location>
</feature>
<dbReference type="GO" id="GO:0016491">
    <property type="term" value="F:oxidoreductase activity"/>
    <property type="evidence" value="ECO:0007669"/>
    <property type="project" value="UniProtKB-KW"/>
</dbReference>
<evidence type="ECO:0000256" key="3">
    <source>
        <dbReference type="ARBA" id="ARBA00023002"/>
    </source>
</evidence>
<accession>A0A1G2AS54</accession>
<dbReference type="AlphaFoldDB" id="A0A1G2AS54"/>
<dbReference type="SUPFAM" id="SSF52833">
    <property type="entry name" value="Thioredoxin-like"/>
    <property type="match status" value="1"/>
</dbReference>
<name>A0A1G2AS54_9BACT</name>
<organism evidence="8 9">
    <name type="scientific">Candidatus Kerfeldbacteria bacterium RIFCSPHIGHO2_02_FULL_42_14</name>
    <dbReference type="NCBI Taxonomy" id="1798540"/>
    <lineage>
        <taxon>Bacteria</taxon>
        <taxon>Candidatus Kerfeldiibacteriota</taxon>
    </lineage>
</organism>
<evidence type="ECO:0000256" key="4">
    <source>
        <dbReference type="ARBA" id="ARBA00023157"/>
    </source>
</evidence>
<evidence type="ECO:0000256" key="5">
    <source>
        <dbReference type="ARBA" id="ARBA00023284"/>
    </source>
</evidence>
<proteinExistence type="inferred from homology"/>
<dbReference type="PANTHER" id="PTHR13887:SF14">
    <property type="entry name" value="DISULFIDE BOND FORMATION PROTEIN D"/>
    <property type="match status" value="1"/>
</dbReference>
<dbReference type="Gene3D" id="3.40.30.10">
    <property type="entry name" value="Glutaredoxin"/>
    <property type="match status" value="1"/>
</dbReference>
<dbReference type="Pfam" id="PF13462">
    <property type="entry name" value="Thioredoxin_4"/>
    <property type="match status" value="1"/>
</dbReference>
<dbReference type="PANTHER" id="PTHR13887">
    <property type="entry name" value="GLUTATHIONE S-TRANSFERASE KAPPA"/>
    <property type="match status" value="1"/>
</dbReference>
<evidence type="ECO:0000313" key="9">
    <source>
        <dbReference type="Proteomes" id="UP000177165"/>
    </source>
</evidence>